<dbReference type="PANTHER" id="PTHR10127:SF850">
    <property type="entry name" value="METALLOENDOPEPTIDASE"/>
    <property type="match status" value="1"/>
</dbReference>
<sequence>MIALFLVCLAAFTIASVIQEPPPKFGPFCGTPSPVYNNGTKATNWGDYIAEIETLNEDGSTDTWGAYGGPIPWPRTSEHEVVIPYCFTQAWDRRHIRNVVATGMAKWVEYLGGPASQTSGHAISFRERADAQGNPMYCAPPDNRDGWTAGMPKDTVAFEYTEDQSWGGSVGLTRNGRFWQQLVHIADGYTLLGAMHELGHVLGMAHEHNRSDRDIYIQVNHKHLADWDKCWRRAHQHGGPYITPDNLCQSIHLAINYGCSCAAFVKNFVEPGWPIKADSRYDLDSIMHYPSQTGYSNQKCISTGQDCPLAVYRNWNDHSQGTRLLEQARRPSEMDLLWVKRTYPWKLES</sequence>
<dbReference type="GO" id="GO:0004222">
    <property type="term" value="F:metalloendopeptidase activity"/>
    <property type="evidence" value="ECO:0007669"/>
    <property type="project" value="InterPro"/>
</dbReference>
<dbReference type="AlphaFoldDB" id="A0A9Q8Z0C3"/>
<evidence type="ECO:0000313" key="3">
    <source>
        <dbReference type="EMBL" id="USP73692.1"/>
    </source>
</evidence>
<organism evidence="3 4">
    <name type="scientific">Curvularia clavata</name>
    <dbReference type="NCBI Taxonomy" id="95742"/>
    <lineage>
        <taxon>Eukaryota</taxon>
        <taxon>Fungi</taxon>
        <taxon>Dikarya</taxon>
        <taxon>Ascomycota</taxon>
        <taxon>Pezizomycotina</taxon>
        <taxon>Dothideomycetes</taxon>
        <taxon>Pleosporomycetidae</taxon>
        <taxon>Pleosporales</taxon>
        <taxon>Pleosporineae</taxon>
        <taxon>Pleosporaceae</taxon>
        <taxon>Curvularia</taxon>
    </lineage>
</organism>
<dbReference type="GO" id="GO:0008270">
    <property type="term" value="F:zinc ion binding"/>
    <property type="evidence" value="ECO:0007669"/>
    <property type="project" value="InterPro"/>
</dbReference>
<feature type="signal peptide" evidence="1">
    <location>
        <begin position="1"/>
        <end position="15"/>
    </location>
</feature>
<dbReference type="VEuPathDB" id="FungiDB:yc1106_00966"/>
<evidence type="ECO:0000259" key="2">
    <source>
        <dbReference type="SMART" id="SM00235"/>
    </source>
</evidence>
<dbReference type="Pfam" id="PF01400">
    <property type="entry name" value="Astacin"/>
    <property type="match status" value="1"/>
</dbReference>
<dbReference type="Proteomes" id="UP001056012">
    <property type="component" value="Chromosome 1"/>
</dbReference>
<dbReference type="SUPFAM" id="SSF55486">
    <property type="entry name" value="Metalloproteases ('zincins'), catalytic domain"/>
    <property type="match status" value="1"/>
</dbReference>
<dbReference type="InterPro" id="IPR024079">
    <property type="entry name" value="MetalloPept_cat_dom_sf"/>
</dbReference>
<dbReference type="Gene3D" id="3.40.390.10">
    <property type="entry name" value="Collagenase (Catalytic Domain)"/>
    <property type="match status" value="1"/>
</dbReference>
<dbReference type="GO" id="GO:0006508">
    <property type="term" value="P:proteolysis"/>
    <property type="evidence" value="ECO:0007669"/>
    <property type="project" value="InterPro"/>
</dbReference>
<dbReference type="InterPro" id="IPR001506">
    <property type="entry name" value="Peptidase_M12A"/>
</dbReference>
<evidence type="ECO:0000256" key="1">
    <source>
        <dbReference type="SAM" id="SignalP"/>
    </source>
</evidence>
<feature type="domain" description="Peptidase metallopeptidase" evidence="2">
    <location>
        <begin position="69"/>
        <end position="240"/>
    </location>
</feature>
<dbReference type="OrthoDB" id="291007at2759"/>
<dbReference type="SMART" id="SM00235">
    <property type="entry name" value="ZnMc"/>
    <property type="match status" value="1"/>
</dbReference>
<dbReference type="InterPro" id="IPR006026">
    <property type="entry name" value="Peptidase_Metallo"/>
</dbReference>
<gene>
    <name evidence="3" type="ORF">yc1106_00966</name>
</gene>
<evidence type="ECO:0000313" key="4">
    <source>
        <dbReference type="Proteomes" id="UP001056012"/>
    </source>
</evidence>
<dbReference type="EMBL" id="CP089274">
    <property type="protein sequence ID" value="USP73692.1"/>
    <property type="molecule type" value="Genomic_DNA"/>
</dbReference>
<reference evidence="3" key="1">
    <citation type="submission" date="2021-12" db="EMBL/GenBank/DDBJ databases">
        <title>Curvularia clavata genome.</title>
        <authorList>
            <person name="Cao Y."/>
        </authorList>
    </citation>
    <scope>NUCLEOTIDE SEQUENCE</scope>
    <source>
        <strain evidence="3">Yc1106</strain>
    </source>
</reference>
<proteinExistence type="predicted"/>
<dbReference type="PANTHER" id="PTHR10127">
    <property type="entry name" value="DISCOIDIN, CUB, EGF, LAMININ , AND ZINC METALLOPROTEASE DOMAIN CONTAINING"/>
    <property type="match status" value="1"/>
</dbReference>
<keyword evidence="1" id="KW-0732">Signal</keyword>
<name>A0A9Q8Z0C3_CURCL</name>
<protein>
    <submittedName>
        <fullName evidence="3">Zincin</fullName>
    </submittedName>
</protein>
<feature type="chain" id="PRO_5040171489" evidence="1">
    <location>
        <begin position="16"/>
        <end position="349"/>
    </location>
</feature>
<keyword evidence="4" id="KW-1185">Reference proteome</keyword>
<accession>A0A9Q8Z0C3</accession>